<organism evidence="1">
    <name type="scientific">marine metagenome</name>
    <dbReference type="NCBI Taxonomy" id="408172"/>
    <lineage>
        <taxon>unclassified sequences</taxon>
        <taxon>metagenomes</taxon>
        <taxon>ecological metagenomes</taxon>
    </lineage>
</organism>
<protein>
    <recommendedName>
        <fullName evidence="2">Prolyl 4-hydroxylase alpha subunit Fe(2+) 2OG dioxygenase domain-containing protein</fullName>
    </recommendedName>
</protein>
<evidence type="ECO:0008006" key="2">
    <source>
        <dbReference type="Google" id="ProtNLM"/>
    </source>
</evidence>
<reference evidence="1" key="1">
    <citation type="submission" date="2018-05" db="EMBL/GenBank/DDBJ databases">
        <authorList>
            <person name="Lanie J.A."/>
            <person name="Ng W.-L."/>
            <person name="Kazmierczak K.M."/>
            <person name="Andrzejewski T.M."/>
            <person name="Davidsen T.M."/>
            <person name="Wayne K.J."/>
            <person name="Tettelin H."/>
            <person name="Glass J.I."/>
            <person name="Rusch D."/>
            <person name="Podicherti R."/>
            <person name="Tsui H.-C.T."/>
            <person name="Winkler M.E."/>
        </authorList>
    </citation>
    <scope>NUCLEOTIDE SEQUENCE</scope>
</reference>
<dbReference type="EMBL" id="UINC01124765">
    <property type="protein sequence ID" value="SVD02138.1"/>
    <property type="molecule type" value="Genomic_DNA"/>
</dbReference>
<feature type="non-terminal residue" evidence="1">
    <location>
        <position position="1"/>
    </location>
</feature>
<sequence>PIKGYESNNPHQFTHAFLRSERWSNWAENMAPLLNKINPRVWIRVKGNLSSIHSKHLVGEWHCDQHTNGVAWKDTTTSIFYINTNNGYTMFENGQKVPCLENRLAIFPNHMIHAGVSQTDTQVKVTLNLNYLNEKNKAKVKKLEK</sequence>
<evidence type="ECO:0000313" key="1">
    <source>
        <dbReference type="EMBL" id="SVD02138.1"/>
    </source>
</evidence>
<gene>
    <name evidence="1" type="ORF">METZ01_LOCUS354992</name>
</gene>
<dbReference type="AlphaFoldDB" id="A0A382RYY0"/>
<proteinExistence type="predicted"/>
<accession>A0A382RYY0</accession>
<name>A0A382RYY0_9ZZZZ</name>